<dbReference type="Proteomes" id="UP000247781">
    <property type="component" value="Unassembled WGS sequence"/>
</dbReference>
<sequence>MLRSGAGERPSRTANYFNQGDAMTAVPPDTNEPPPPKRGLTSEERGRDVSEAQAEVEAETSKVKQYLKAMSPKYVLSMAEGYPVVIKQFLQFCLIIIYPAWVFAVLVGAAVHLLFYVTVYPVLWLLFWPVRAWQKKNNPEEYEATRQKFAKK</sequence>
<name>A0A318HA84_9MYCO</name>
<feature type="compositionally biased region" description="Basic and acidic residues" evidence="1">
    <location>
        <begin position="40"/>
        <end position="50"/>
    </location>
</feature>
<evidence type="ECO:0000313" key="3">
    <source>
        <dbReference type="EMBL" id="PXX03378.1"/>
    </source>
</evidence>
<accession>A0A318HA84</accession>
<proteinExistence type="predicted"/>
<dbReference type="EMBL" id="QJJU01000022">
    <property type="protein sequence ID" value="PXX03378.1"/>
    <property type="molecule type" value="Genomic_DNA"/>
</dbReference>
<gene>
    <name evidence="3" type="ORF">C8E89_12238</name>
</gene>
<organism evidence="3 4">
    <name type="scientific">Mycolicibacterium moriokaense</name>
    <dbReference type="NCBI Taxonomy" id="39691"/>
    <lineage>
        <taxon>Bacteria</taxon>
        <taxon>Bacillati</taxon>
        <taxon>Actinomycetota</taxon>
        <taxon>Actinomycetes</taxon>
        <taxon>Mycobacteriales</taxon>
        <taxon>Mycobacteriaceae</taxon>
        <taxon>Mycolicibacterium</taxon>
    </lineage>
</organism>
<evidence type="ECO:0000256" key="2">
    <source>
        <dbReference type="SAM" id="Phobius"/>
    </source>
</evidence>
<keyword evidence="2" id="KW-0812">Transmembrane</keyword>
<protein>
    <submittedName>
        <fullName evidence="3">Uncharacterized protein</fullName>
    </submittedName>
</protein>
<keyword evidence="4" id="KW-1185">Reference proteome</keyword>
<reference evidence="4" key="1">
    <citation type="submission" date="2018-05" db="EMBL/GenBank/DDBJ databases">
        <authorList>
            <person name="Deangelis K."/>
            <person name="Huntemann M."/>
            <person name="Clum A."/>
            <person name="Pillay M."/>
            <person name="Palaniappan K."/>
            <person name="Varghese N."/>
            <person name="Mikhailova N."/>
            <person name="Stamatis D."/>
            <person name="Reddy T."/>
            <person name="Daum C."/>
            <person name="Shapiro N."/>
            <person name="Ivanova N."/>
            <person name="Kyrpides N."/>
            <person name="Woyke T."/>
        </authorList>
    </citation>
    <scope>NUCLEOTIDE SEQUENCE [LARGE SCALE GENOMIC DNA]</scope>
    <source>
        <strain evidence="4">GAS496</strain>
    </source>
</reference>
<keyword evidence="2" id="KW-0472">Membrane</keyword>
<keyword evidence="2" id="KW-1133">Transmembrane helix</keyword>
<comment type="caution">
    <text evidence="3">The sequence shown here is derived from an EMBL/GenBank/DDBJ whole genome shotgun (WGS) entry which is preliminary data.</text>
</comment>
<feature type="transmembrane region" description="Helical" evidence="2">
    <location>
        <begin position="103"/>
        <end position="127"/>
    </location>
</feature>
<evidence type="ECO:0000313" key="4">
    <source>
        <dbReference type="Proteomes" id="UP000247781"/>
    </source>
</evidence>
<reference evidence="3 4" key="2">
    <citation type="submission" date="2018-06" db="EMBL/GenBank/DDBJ databases">
        <title>Sequencing of bacterial isolates from soil warming experiment in Harvard Forest, Massachusetts, USA.</title>
        <authorList>
            <person name="Deangelis K.PhD."/>
        </authorList>
    </citation>
    <scope>NUCLEOTIDE SEQUENCE [LARGE SCALE GENOMIC DNA]</scope>
    <source>
        <strain evidence="3 4">GAS496</strain>
    </source>
</reference>
<dbReference type="AlphaFoldDB" id="A0A318HA84"/>
<feature type="region of interest" description="Disordered" evidence="1">
    <location>
        <begin position="1"/>
        <end position="56"/>
    </location>
</feature>
<evidence type="ECO:0000256" key="1">
    <source>
        <dbReference type="SAM" id="MobiDB-lite"/>
    </source>
</evidence>